<feature type="transmembrane region" description="Helical" evidence="6">
    <location>
        <begin position="483"/>
        <end position="503"/>
    </location>
</feature>
<dbReference type="Gene3D" id="1.20.1250.20">
    <property type="entry name" value="MFS general substrate transporter like domains"/>
    <property type="match status" value="2"/>
</dbReference>
<feature type="transmembrane region" description="Helical" evidence="6">
    <location>
        <begin position="450"/>
        <end position="471"/>
    </location>
</feature>
<dbReference type="InterPro" id="IPR011701">
    <property type="entry name" value="MFS"/>
</dbReference>
<feature type="transmembrane region" description="Helical" evidence="6">
    <location>
        <begin position="418"/>
        <end position="438"/>
    </location>
</feature>
<evidence type="ECO:0000313" key="8">
    <source>
        <dbReference type="Proteomes" id="UP001215151"/>
    </source>
</evidence>
<keyword evidence="3 6" id="KW-0812">Transmembrane</keyword>
<keyword evidence="4 6" id="KW-1133">Transmembrane helix</keyword>
<keyword evidence="2" id="KW-0813">Transport</keyword>
<feature type="transmembrane region" description="Helical" evidence="6">
    <location>
        <begin position="45"/>
        <end position="63"/>
    </location>
</feature>
<feature type="transmembrane region" description="Helical" evidence="6">
    <location>
        <begin position="85"/>
        <end position="103"/>
    </location>
</feature>
<feature type="transmembrane region" description="Helical" evidence="6">
    <location>
        <begin position="115"/>
        <end position="135"/>
    </location>
</feature>
<evidence type="ECO:0000256" key="1">
    <source>
        <dbReference type="ARBA" id="ARBA00004141"/>
    </source>
</evidence>
<feature type="transmembrane region" description="Helical" evidence="6">
    <location>
        <begin position="328"/>
        <end position="349"/>
    </location>
</feature>
<organism evidence="7 8">
    <name type="scientific">Trametes cubensis</name>
    <dbReference type="NCBI Taxonomy" id="1111947"/>
    <lineage>
        <taxon>Eukaryota</taxon>
        <taxon>Fungi</taxon>
        <taxon>Dikarya</taxon>
        <taxon>Basidiomycota</taxon>
        <taxon>Agaricomycotina</taxon>
        <taxon>Agaricomycetes</taxon>
        <taxon>Polyporales</taxon>
        <taxon>Polyporaceae</taxon>
        <taxon>Trametes</taxon>
    </lineage>
</organism>
<name>A0AAD7XCQ5_9APHY</name>
<keyword evidence="5 6" id="KW-0472">Membrane</keyword>
<evidence type="ECO:0000256" key="4">
    <source>
        <dbReference type="ARBA" id="ARBA00022989"/>
    </source>
</evidence>
<dbReference type="Pfam" id="PF07690">
    <property type="entry name" value="MFS_1"/>
    <property type="match status" value="1"/>
</dbReference>
<feature type="transmembrane region" description="Helical" evidence="6">
    <location>
        <begin position="361"/>
        <end position="384"/>
    </location>
</feature>
<keyword evidence="8" id="KW-1185">Reference proteome</keyword>
<comment type="caution">
    <text evidence="7">The sequence shown here is derived from an EMBL/GenBank/DDBJ whole genome shotgun (WGS) entry which is preliminary data.</text>
</comment>
<dbReference type="InterPro" id="IPR036259">
    <property type="entry name" value="MFS_trans_sf"/>
</dbReference>
<evidence type="ECO:0008006" key="9">
    <source>
        <dbReference type="Google" id="ProtNLM"/>
    </source>
</evidence>
<evidence type="ECO:0000256" key="5">
    <source>
        <dbReference type="ARBA" id="ARBA00023136"/>
    </source>
</evidence>
<protein>
    <recommendedName>
        <fullName evidence="9">MFS general substrate transporter</fullName>
    </recommendedName>
</protein>
<evidence type="ECO:0000313" key="7">
    <source>
        <dbReference type="EMBL" id="KAJ8483403.1"/>
    </source>
</evidence>
<feature type="transmembrane region" description="Helical" evidence="6">
    <location>
        <begin position="248"/>
        <end position="268"/>
    </location>
</feature>
<dbReference type="Proteomes" id="UP001215151">
    <property type="component" value="Unassembled WGS sequence"/>
</dbReference>
<evidence type="ECO:0000256" key="6">
    <source>
        <dbReference type="SAM" id="Phobius"/>
    </source>
</evidence>
<sequence>MSFDEKDKVSIAQVERRPSAASSLDDGELLALDVRAAAERRLVRILDWRLLPTIVLIFIMNYIDRTAVTAARLKGLEQDLGMSDIQYSVILAVLYASYVPAQIPSNMILNRITRPSYYIPFCVVIWGLTSALTGVSKTYAGMVVARIFVGLPEARSIPVLVPSAVSADPHSTGRVLPRGNLPSLQVVYAQGTRLPLCDSVRRAAHLERLRQRQCPFSRDASLTTAQLTRTRTNRDAAHGRRHPLTHGGLFYIEGAITVTIGILAAFLLPDYVRDLQALPRPHNTRWLTPAQRRLAQVRLAEDAGEADEDVSTDSAMKGLIMALKDPKVPIFAVMTCSQLLGLGFVNFFPTIAGTLGFSTTVTLLLAAPPWILATIVCCISAWNADRTGERFFHICVPWWGVILGYIIGVSTFSIGGRYVAMFLMACGYSGFALTAVWVSNAVPRPPAKRAAAIAIVNGFGNLGNLISSFVWKAEWGPDYHQSMYIGIAALGLATVLAVGKSLIYSSTCSYRINSLTHEPSYRTPVIRVILINQNKRLEREELANLSGARRERIEDAARLEGITFEEALKRKKGFRYLY</sequence>
<dbReference type="FunFam" id="1.20.1250.20:FF:000013">
    <property type="entry name" value="MFS general substrate transporter"/>
    <property type="match status" value="1"/>
</dbReference>
<gene>
    <name evidence="7" type="ORF">ONZ51_g4712</name>
</gene>
<dbReference type="EMBL" id="JAPEVG010000094">
    <property type="protein sequence ID" value="KAJ8483403.1"/>
    <property type="molecule type" value="Genomic_DNA"/>
</dbReference>
<dbReference type="SUPFAM" id="SSF103473">
    <property type="entry name" value="MFS general substrate transporter"/>
    <property type="match status" value="2"/>
</dbReference>
<accession>A0AAD7XCQ5</accession>
<evidence type="ECO:0000256" key="2">
    <source>
        <dbReference type="ARBA" id="ARBA00022448"/>
    </source>
</evidence>
<feature type="transmembrane region" description="Helical" evidence="6">
    <location>
        <begin position="391"/>
        <end position="412"/>
    </location>
</feature>
<comment type="subcellular location">
    <subcellularLocation>
        <location evidence="1">Membrane</location>
        <topology evidence="1">Multi-pass membrane protein</topology>
    </subcellularLocation>
</comment>
<dbReference type="PANTHER" id="PTHR43791:SF6">
    <property type="entry name" value="TRANSPORTER, PUTATIVE (AFU_ORTHOLOGUE AFUA_1G16690)-RELATED"/>
    <property type="match status" value="1"/>
</dbReference>
<reference evidence="7" key="1">
    <citation type="submission" date="2022-11" db="EMBL/GenBank/DDBJ databases">
        <title>Genome Sequence of Cubamyces cubensis.</title>
        <authorList>
            <person name="Buettner E."/>
        </authorList>
    </citation>
    <scope>NUCLEOTIDE SEQUENCE</scope>
    <source>
        <strain evidence="7">MPL-01</strain>
    </source>
</reference>
<dbReference type="GO" id="GO:0022857">
    <property type="term" value="F:transmembrane transporter activity"/>
    <property type="evidence" value="ECO:0007669"/>
    <property type="project" value="InterPro"/>
</dbReference>
<dbReference type="GO" id="GO:0016020">
    <property type="term" value="C:membrane"/>
    <property type="evidence" value="ECO:0007669"/>
    <property type="project" value="UniProtKB-SubCell"/>
</dbReference>
<proteinExistence type="predicted"/>
<dbReference type="PANTHER" id="PTHR43791">
    <property type="entry name" value="PERMEASE-RELATED"/>
    <property type="match status" value="1"/>
</dbReference>
<dbReference type="AlphaFoldDB" id="A0AAD7XCQ5"/>
<evidence type="ECO:0000256" key="3">
    <source>
        <dbReference type="ARBA" id="ARBA00022692"/>
    </source>
</evidence>